<evidence type="ECO:0000313" key="1">
    <source>
        <dbReference type="EMBL" id="AUB42948.1"/>
    </source>
</evidence>
<evidence type="ECO:0000313" key="2">
    <source>
        <dbReference type="Proteomes" id="UP000232003"/>
    </source>
</evidence>
<name>A0A2K8T5E9_9NOSO</name>
<dbReference type="KEGG" id="nfl:COO91_09102"/>
<dbReference type="RefSeq" id="WP_100903282.1">
    <property type="nucleotide sequence ID" value="NZ_CAWNNC010000002.1"/>
</dbReference>
<dbReference type="EMBL" id="CP024786">
    <property type="protein sequence ID" value="AUB42948.1"/>
    <property type="molecule type" value="Genomic_DNA"/>
</dbReference>
<protein>
    <submittedName>
        <fullName evidence="1">Uncharacterized protein</fullName>
    </submittedName>
</protein>
<dbReference type="AlphaFoldDB" id="A0A2K8T5E9"/>
<keyword evidence="1" id="KW-0614">Plasmid</keyword>
<gene>
    <name evidence="1" type="ORF">COO91_09102</name>
</gene>
<keyword evidence="2" id="KW-1185">Reference proteome</keyword>
<organism evidence="1 2">
    <name type="scientific">Nostoc flagelliforme CCNUN1</name>
    <dbReference type="NCBI Taxonomy" id="2038116"/>
    <lineage>
        <taxon>Bacteria</taxon>
        <taxon>Bacillati</taxon>
        <taxon>Cyanobacteriota</taxon>
        <taxon>Cyanophyceae</taxon>
        <taxon>Nostocales</taxon>
        <taxon>Nostocaceae</taxon>
        <taxon>Nostoc</taxon>
    </lineage>
</organism>
<dbReference type="Proteomes" id="UP000232003">
    <property type="component" value="Plasmid pNFSY01"/>
</dbReference>
<geneLocation type="plasmid" evidence="2">
    <name>pnfsy01</name>
</geneLocation>
<reference evidence="1 2" key="1">
    <citation type="submission" date="2017-11" db="EMBL/GenBank/DDBJ databases">
        <title>Complete genome of a free-living desiccation-tolerant cyanobacterium and its photosynthetic adaptation to extreme terrestrial habitat.</title>
        <authorList>
            <person name="Shang J."/>
        </authorList>
    </citation>
    <scope>NUCLEOTIDE SEQUENCE [LARGE SCALE GENOMIC DNA]</scope>
    <source>
        <strain evidence="1 2">CCNUN1</strain>
        <plasmid evidence="2">pnfsy01</plasmid>
    </source>
</reference>
<accession>A0A2K8T5E9</accession>
<dbReference type="OrthoDB" id="481066at2"/>
<proteinExistence type="predicted"/>
<sequence length="238" mass="26706">MDFAIRNPVVGHASHIDEKAQAWGGFESDILGYLSDINKLEQFADYANNAQELSDRLEPFLDNAKVVFEAMEKLTKGQVTWTELRKQYGSHVAGAIGKIRKLNAEFDSEMSKIDAQDRADLLRIDQKRKHALAEVATQLHHDLQAELWRHENKISSIENKQTVQAERQAITTGLREKRQQLLARARYGSRALEPNQAPQSVIPIQSQNHAPASSVSATGTVRGWGAMLGNLWNKLGDR</sequence>